<accession>A0A9P0JUU1</accession>
<protein>
    <submittedName>
        <fullName evidence="1">Uncharacterized protein</fullName>
    </submittedName>
</protein>
<reference evidence="1" key="1">
    <citation type="submission" date="2022-03" db="EMBL/GenBank/DDBJ databases">
        <authorList>
            <person name="Sayadi A."/>
        </authorList>
    </citation>
    <scope>NUCLEOTIDE SEQUENCE</scope>
</reference>
<proteinExistence type="predicted"/>
<dbReference type="AlphaFoldDB" id="A0A9P0JUU1"/>
<comment type="caution">
    <text evidence="1">The sequence shown here is derived from an EMBL/GenBank/DDBJ whole genome shotgun (WGS) entry which is preliminary data.</text>
</comment>
<evidence type="ECO:0000313" key="1">
    <source>
        <dbReference type="EMBL" id="CAH1960740.1"/>
    </source>
</evidence>
<name>A0A9P0JUU1_ACAOB</name>
<dbReference type="Proteomes" id="UP001152888">
    <property type="component" value="Unassembled WGS sequence"/>
</dbReference>
<gene>
    <name evidence="1" type="ORF">ACAOBT_LOCUS3763</name>
</gene>
<dbReference type="OrthoDB" id="8194406at2759"/>
<dbReference type="EMBL" id="CAKOFQ010006689">
    <property type="protein sequence ID" value="CAH1960740.1"/>
    <property type="molecule type" value="Genomic_DNA"/>
</dbReference>
<evidence type="ECO:0000313" key="2">
    <source>
        <dbReference type="Proteomes" id="UP001152888"/>
    </source>
</evidence>
<organism evidence="1 2">
    <name type="scientific">Acanthoscelides obtectus</name>
    <name type="common">Bean weevil</name>
    <name type="synonym">Bruchus obtectus</name>
    <dbReference type="NCBI Taxonomy" id="200917"/>
    <lineage>
        <taxon>Eukaryota</taxon>
        <taxon>Metazoa</taxon>
        <taxon>Ecdysozoa</taxon>
        <taxon>Arthropoda</taxon>
        <taxon>Hexapoda</taxon>
        <taxon>Insecta</taxon>
        <taxon>Pterygota</taxon>
        <taxon>Neoptera</taxon>
        <taxon>Endopterygota</taxon>
        <taxon>Coleoptera</taxon>
        <taxon>Polyphaga</taxon>
        <taxon>Cucujiformia</taxon>
        <taxon>Chrysomeloidea</taxon>
        <taxon>Chrysomelidae</taxon>
        <taxon>Bruchinae</taxon>
        <taxon>Bruchini</taxon>
        <taxon>Acanthoscelides</taxon>
    </lineage>
</organism>
<keyword evidence="2" id="KW-1185">Reference proteome</keyword>
<sequence length="92" mass="10147">MLEMLQRTNLVYLHLVVTSKNYIGSTKQIFLVKNEETRGGALSCIRKMKICLRYLGDPGYQQGIGQELGISQTTVSQTVGGVVNNIVAQSNE</sequence>